<keyword evidence="2" id="KW-1185">Reference proteome</keyword>
<sequence length="49" mass="6020">MYNFHFVVNPKEKIHFSNQKAQIQIQNITRRHLAFKLLRQEQQTIKILK</sequence>
<protein>
    <submittedName>
        <fullName evidence="1">Uncharacterized protein</fullName>
    </submittedName>
</protein>
<comment type="caution">
    <text evidence="1">The sequence shown here is derived from an EMBL/GenBank/DDBJ whole genome shotgun (WGS) entry which is preliminary data.</text>
</comment>
<dbReference type="EMBL" id="CAJJDN010000029">
    <property type="protein sequence ID" value="CAD8072598.1"/>
    <property type="molecule type" value="Genomic_DNA"/>
</dbReference>
<evidence type="ECO:0000313" key="1">
    <source>
        <dbReference type="EMBL" id="CAD8072598.1"/>
    </source>
</evidence>
<dbReference type="PROSITE" id="PS50096">
    <property type="entry name" value="IQ"/>
    <property type="match status" value="1"/>
</dbReference>
<evidence type="ECO:0000313" key="2">
    <source>
        <dbReference type="Proteomes" id="UP000692954"/>
    </source>
</evidence>
<name>A0A8S1LV36_9CILI</name>
<proteinExistence type="predicted"/>
<reference evidence="1" key="1">
    <citation type="submission" date="2021-01" db="EMBL/GenBank/DDBJ databases">
        <authorList>
            <consortium name="Genoscope - CEA"/>
            <person name="William W."/>
        </authorList>
    </citation>
    <scope>NUCLEOTIDE SEQUENCE</scope>
</reference>
<gene>
    <name evidence="1" type="ORF">PSON_ATCC_30995.1.T0290246</name>
</gene>
<organism evidence="1 2">
    <name type="scientific">Paramecium sonneborni</name>
    <dbReference type="NCBI Taxonomy" id="65129"/>
    <lineage>
        <taxon>Eukaryota</taxon>
        <taxon>Sar</taxon>
        <taxon>Alveolata</taxon>
        <taxon>Ciliophora</taxon>
        <taxon>Intramacronucleata</taxon>
        <taxon>Oligohymenophorea</taxon>
        <taxon>Peniculida</taxon>
        <taxon>Parameciidae</taxon>
        <taxon>Paramecium</taxon>
    </lineage>
</organism>
<dbReference type="Proteomes" id="UP000692954">
    <property type="component" value="Unassembled WGS sequence"/>
</dbReference>
<accession>A0A8S1LV36</accession>
<dbReference type="AlphaFoldDB" id="A0A8S1LV36"/>